<evidence type="ECO:0000256" key="1">
    <source>
        <dbReference type="ARBA" id="ARBA00023002"/>
    </source>
</evidence>
<keyword evidence="3" id="KW-1185">Reference proteome</keyword>
<gene>
    <name evidence="2" type="ORF">H6H00_17875</name>
</gene>
<dbReference type="RefSeq" id="WP_185716896.1">
    <property type="nucleotide sequence ID" value="NZ_BAAAWI010000001.1"/>
</dbReference>
<evidence type="ECO:0000313" key="3">
    <source>
        <dbReference type="Proteomes" id="UP000515728"/>
    </source>
</evidence>
<dbReference type="EC" id="1.-.-.-" evidence="2"/>
<dbReference type="PANTHER" id="PTHR35176">
    <property type="entry name" value="HEME OXYGENASE HI_0854-RELATED"/>
    <property type="match status" value="1"/>
</dbReference>
<dbReference type="KEGG" id="ppel:H6H00_17875"/>
<proteinExistence type="predicted"/>
<accession>A0A7G7MBH3</accession>
<dbReference type="GO" id="GO:0016627">
    <property type="term" value="F:oxidoreductase activity, acting on the CH-CH group of donors"/>
    <property type="evidence" value="ECO:0007669"/>
    <property type="project" value="TreeGrafter"/>
</dbReference>
<dbReference type="InterPro" id="IPR012349">
    <property type="entry name" value="Split_barrel_FMN-bd"/>
</dbReference>
<organism evidence="2 3">
    <name type="scientific">Pseudonocardia petroleophila</name>
    <dbReference type="NCBI Taxonomy" id="37331"/>
    <lineage>
        <taxon>Bacteria</taxon>
        <taxon>Bacillati</taxon>
        <taxon>Actinomycetota</taxon>
        <taxon>Actinomycetes</taxon>
        <taxon>Pseudonocardiales</taxon>
        <taxon>Pseudonocardiaceae</taxon>
        <taxon>Pseudonocardia</taxon>
    </lineage>
</organism>
<protein>
    <submittedName>
        <fullName evidence="2">PPOX class F420-dependent oxidoreductase</fullName>
        <ecNumber evidence="2">1.-.-.-</ecNumber>
    </submittedName>
</protein>
<dbReference type="GO" id="GO:0005829">
    <property type="term" value="C:cytosol"/>
    <property type="evidence" value="ECO:0007669"/>
    <property type="project" value="TreeGrafter"/>
</dbReference>
<dbReference type="Proteomes" id="UP000515728">
    <property type="component" value="Chromosome"/>
</dbReference>
<evidence type="ECO:0000313" key="2">
    <source>
        <dbReference type="EMBL" id="QNG50134.1"/>
    </source>
</evidence>
<dbReference type="InterPro" id="IPR019965">
    <property type="entry name" value="PPOX_F420-dep_Rv2061_put"/>
</dbReference>
<keyword evidence="1 2" id="KW-0560">Oxidoreductase</keyword>
<dbReference type="GO" id="GO:0070967">
    <property type="term" value="F:coenzyme F420 binding"/>
    <property type="evidence" value="ECO:0007669"/>
    <property type="project" value="TreeGrafter"/>
</dbReference>
<name>A0A7G7MBH3_9PSEU</name>
<dbReference type="PANTHER" id="PTHR35176:SF11">
    <property type="entry name" value="PYRIDOXAMINE 5'-PHOSPHATE OXIDASE FAMILY PROTEIN"/>
    <property type="match status" value="1"/>
</dbReference>
<dbReference type="Gene3D" id="2.30.110.10">
    <property type="entry name" value="Electron Transport, Fmn-binding Protein, Chain A"/>
    <property type="match status" value="1"/>
</dbReference>
<dbReference type="SUPFAM" id="SSF50475">
    <property type="entry name" value="FMN-binding split barrel"/>
    <property type="match status" value="1"/>
</dbReference>
<dbReference type="InterPro" id="IPR052019">
    <property type="entry name" value="F420H2_bilvrd_red/Heme_oxyg"/>
</dbReference>
<dbReference type="EMBL" id="CP060131">
    <property type="protein sequence ID" value="QNG50134.1"/>
    <property type="molecule type" value="Genomic_DNA"/>
</dbReference>
<dbReference type="NCBIfam" id="TIGR03666">
    <property type="entry name" value="Rv2061_F420"/>
    <property type="match status" value="1"/>
</dbReference>
<reference evidence="2 3" key="1">
    <citation type="submission" date="2020-08" db="EMBL/GenBank/DDBJ databases">
        <authorList>
            <person name="Mo P."/>
        </authorList>
    </citation>
    <scope>NUCLEOTIDE SEQUENCE [LARGE SCALE GENOMIC DNA]</scope>
    <source>
        <strain evidence="2 3">CGMCC 4.1532</strain>
    </source>
</reference>
<sequence>MTAPTSLADAKFVQLTTFRRDGTGVPTPVWVVPLDGGAIGVWTMEGTGKVKRARRSGEVTLAVCDRRGNVGGPAVPGTARVLDETGLRTVRDAVRRKYGLLGRILTTVTARRGAGPAALSITLT</sequence>
<dbReference type="AlphaFoldDB" id="A0A7G7MBH3"/>